<dbReference type="EMBL" id="NRRE01000020">
    <property type="protein sequence ID" value="MBK1697115.1"/>
    <property type="molecule type" value="Genomic_DNA"/>
</dbReference>
<gene>
    <name evidence="4" type="ORF">CKO21_07625</name>
</gene>
<dbReference type="PROSITE" id="PS50894">
    <property type="entry name" value="HPT"/>
    <property type="match status" value="1"/>
</dbReference>
<dbReference type="InterPro" id="IPR036641">
    <property type="entry name" value="HPT_dom_sf"/>
</dbReference>
<dbReference type="GO" id="GO:0004672">
    <property type="term" value="F:protein kinase activity"/>
    <property type="evidence" value="ECO:0007669"/>
    <property type="project" value="UniProtKB-ARBA"/>
</dbReference>
<dbReference type="Pfam" id="PF01627">
    <property type="entry name" value="Hpt"/>
    <property type="match status" value="1"/>
</dbReference>
<dbReference type="AlphaFoldDB" id="A0A934QID0"/>
<sequence length="122" mass="13198">MERPLPYRSGDHARRVAVRDLLRAWPEGTQACLNALNAVDEIADETVRKESIRQQAHALRGAAANYGFDRLASVAEQLRNTPNSDQHGPLIDALNTEAATAFAEIDAYVPDDAQAAPASMAS</sequence>
<keyword evidence="5" id="KW-1185">Reference proteome</keyword>
<reference evidence="4" key="2">
    <citation type="journal article" date="2020" name="Microorganisms">
        <title>Osmotic Adaptation and Compatible Solute Biosynthesis of Phototrophic Bacteria as Revealed from Genome Analyses.</title>
        <authorList>
            <person name="Imhoff J.F."/>
            <person name="Rahn T."/>
            <person name="Kunzel S."/>
            <person name="Keller A."/>
            <person name="Neulinger S.C."/>
        </authorList>
    </citation>
    <scope>NUCLEOTIDE SEQUENCE</scope>
    <source>
        <strain evidence="4">DSM 9154</strain>
    </source>
</reference>
<evidence type="ECO:0000259" key="3">
    <source>
        <dbReference type="PROSITE" id="PS50894"/>
    </source>
</evidence>
<keyword evidence="2" id="KW-0597">Phosphoprotein</keyword>
<dbReference type="SUPFAM" id="SSF47226">
    <property type="entry name" value="Histidine-containing phosphotransfer domain, HPT domain"/>
    <property type="match status" value="1"/>
</dbReference>
<proteinExistence type="predicted"/>
<dbReference type="Proteomes" id="UP000778970">
    <property type="component" value="Unassembled WGS sequence"/>
</dbReference>
<evidence type="ECO:0000313" key="4">
    <source>
        <dbReference type="EMBL" id="MBK1697115.1"/>
    </source>
</evidence>
<evidence type="ECO:0000256" key="2">
    <source>
        <dbReference type="PROSITE-ProRule" id="PRU00110"/>
    </source>
</evidence>
<evidence type="ECO:0000256" key="1">
    <source>
        <dbReference type="ARBA" id="ARBA00023012"/>
    </source>
</evidence>
<reference evidence="4" key="1">
    <citation type="submission" date="2017-08" db="EMBL/GenBank/DDBJ databases">
        <authorList>
            <person name="Imhoff J.F."/>
            <person name="Rahn T."/>
            <person name="Kuenzel S."/>
            <person name="Neulinger S.C."/>
        </authorList>
    </citation>
    <scope>NUCLEOTIDE SEQUENCE</scope>
    <source>
        <strain evidence="4">DSM 9154</strain>
    </source>
</reference>
<feature type="domain" description="HPt" evidence="3">
    <location>
        <begin position="14"/>
        <end position="108"/>
    </location>
</feature>
<comment type="caution">
    <text evidence="4">The sequence shown here is derived from an EMBL/GenBank/DDBJ whole genome shotgun (WGS) entry which is preliminary data.</text>
</comment>
<name>A0A934QID0_9PROT</name>
<dbReference type="Gene3D" id="1.20.120.160">
    <property type="entry name" value="HPT domain"/>
    <property type="match status" value="1"/>
</dbReference>
<protein>
    <recommendedName>
        <fullName evidence="3">HPt domain-containing protein</fullName>
    </recommendedName>
</protein>
<evidence type="ECO:0000313" key="5">
    <source>
        <dbReference type="Proteomes" id="UP000778970"/>
    </source>
</evidence>
<dbReference type="InterPro" id="IPR008207">
    <property type="entry name" value="Sig_transdc_His_kin_Hpt_dom"/>
</dbReference>
<keyword evidence="1" id="KW-0902">Two-component regulatory system</keyword>
<organism evidence="4 5">
    <name type="scientific">Rhodovibrio salinarum</name>
    <dbReference type="NCBI Taxonomy" id="1087"/>
    <lineage>
        <taxon>Bacteria</taxon>
        <taxon>Pseudomonadati</taxon>
        <taxon>Pseudomonadota</taxon>
        <taxon>Alphaproteobacteria</taxon>
        <taxon>Rhodospirillales</taxon>
        <taxon>Rhodovibrionaceae</taxon>
        <taxon>Rhodovibrio</taxon>
    </lineage>
</organism>
<accession>A0A934QID0</accession>
<dbReference type="GO" id="GO:0000160">
    <property type="term" value="P:phosphorelay signal transduction system"/>
    <property type="evidence" value="ECO:0007669"/>
    <property type="project" value="UniProtKB-KW"/>
</dbReference>
<feature type="modified residue" description="Phosphohistidine" evidence="2">
    <location>
        <position position="57"/>
    </location>
</feature>